<dbReference type="EMBL" id="MN739833">
    <property type="protein sequence ID" value="QHT73851.1"/>
    <property type="molecule type" value="Genomic_DNA"/>
</dbReference>
<dbReference type="PROSITE" id="PS51687">
    <property type="entry name" value="SAM_MT_RNA_M5U"/>
    <property type="match status" value="1"/>
</dbReference>
<dbReference type="InterPro" id="IPR027450">
    <property type="entry name" value="AlkB-like"/>
</dbReference>
<evidence type="ECO:0000256" key="3">
    <source>
        <dbReference type="ARBA" id="ARBA00022691"/>
    </source>
</evidence>
<sequence length="574" mass="67262">MSAYSLCLPNMLCSYDEQFNKKKEYVKSLFNSSEINYHESIPINYRNKLRFNIGWNEDYSKVVFGYNNPKVKPSIVYSSIDLPHLSIKMKEILIEFEEYLNEKFIKFPYDPKILETKFVNLFGNINIRTSFNVNDVMIIIHLDRVNNRESIDELTKIYTDLYNHFSHLITSFYIIDKDDKIIQFGKPYISEKLYDLTNGSAFDFKITELSFFQTNTFMTNIMYSRIKSLMSKYSTDSDILFDLCCGTGTIGIYCASLCKKVIGIDICISSISDAIKNAKLNNIKNCEFICNKIEDVFDKLLETYKPLNKFIIVDPPRSGLHGNMTKLINESKCNYVIYVSCNQETMMRDISLMPNYKIIDKDMYDMYPFTDHVEVSCVLERIEKEETIKPFEYVPKLFSDNLFDSLRDEIIWKQDYFTKNNNGIETIIRERRLTAFQSNSDKIISYSGKTMDPIPFTKTVQYVKNIIEMRFGIIFDSCLINYYQNQEDYMKFHKDDVGVSKSPNIITVSFGETRTFLVRLRGDKEVRYQFELNNGDVFRMFGNCQDLFDHSIPKVPNGIDKKGRISLTFRILCT</sequence>
<dbReference type="Gene3D" id="2.60.120.590">
    <property type="entry name" value="Alpha-ketoglutarate-dependent dioxygenase AlkB-like"/>
    <property type="match status" value="1"/>
</dbReference>
<dbReference type="GO" id="GO:0006396">
    <property type="term" value="P:RNA processing"/>
    <property type="evidence" value="ECO:0007669"/>
    <property type="project" value="InterPro"/>
</dbReference>
<reference evidence="5" key="1">
    <citation type="journal article" date="2020" name="Nature">
        <title>Giant virus diversity and host interactions through global metagenomics.</title>
        <authorList>
            <person name="Schulz F."/>
            <person name="Roux S."/>
            <person name="Paez-Espino D."/>
            <person name="Jungbluth S."/>
            <person name="Walsh D.A."/>
            <person name="Denef V.J."/>
            <person name="McMahon K.D."/>
            <person name="Konstantinidis K.T."/>
            <person name="Eloe-Fadrosh E.A."/>
            <person name="Kyrpides N.C."/>
            <person name="Woyke T."/>
        </authorList>
    </citation>
    <scope>NUCLEOTIDE SEQUENCE</scope>
    <source>
        <strain evidence="5">GVMAG-M-3300023179-4</strain>
    </source>
</reference>
<evidence type="ECO:0000256" key="1">
    <source>
        <dbReference type="ARBA" id="ARBA00022603"/>
    </source>
</evidence>
<dbReference type="PANTHER" id="PTHR11061:SF30">
    <property type="entry name" value="TRNA (URACIL(54)-C(5))-METHYLTRANSFERASE"/>
    <property type="match status" value="1"/>
</dbReference>
<dbReference type="SUPFAM" id="SSF53335">
    <property type="entry name" value="S-adenosyl-L-methionine-dependent methyltransferases"/>
    <property type="match status" value="1"/>
</dbReference>
<dbReference type="CDD" id="cd02440">
    <property type="entry name" value="AdoMet_MTases"/>
    <property type="match status" value="1"/>
</dbReference>
<dbReference type="GO" id="GO:0008173">
    <property type="term" value="F:RNA methyltransferase activity"/>
    <property type="evidence" value="ECO:0007669"/>
    <property type="project" value="InterPro"/>
</dbReference>
<dbReference type="InterPro" id="IPR037151">
    <property type="entry name" value="AlkB-like_sf"/>
</dbReference>
<keyword evidence="2" id="KW-0808">Transferase</keyword>
<keyword evidence="3" id="KW-0949">S-adenosyl-L-methionine</keyword>
<dbReference type="InterPro" id="IPR029063">
    <property type="entry name" value="SAM-dependent_MTases_sf"/>
</dbReference>
<dbReference type="PROSITE" id="PS51471">
    <property type="entry name" value="FE2OG_OXY"/>
    <property type="match status" value="1"/>
</dbReference>
<protein>
    <recommendedName>
        <fullName evidence="4">Fe2OG dioxygenase domain-containing protein</fullName>
    </recommendedName>
</protein>
<dbReference type="Gene3D" id="2.40.50.1070">
    <property type="match status" value="1"/>
</dbReference>
<dbReference type="Gene3D" id="3.40.50.150">
    <property type="entry name" value="Vaccinia Virus protein VP39"/>
    <property type="match status" value="1"/>
</dbReference>
<name>A0A6C0GZZ1_9ZZZZ</name>
<accession>A0A6C0GZZ1</accession>
<evidence type="ECO:0000313" key="5">
    <source>
        <dbReference type="EMBL" id="QHT73851.1"/>
    </source>
</evidence>
<proteinExistence type="predicted"/>
<feature type="domain" description="Fe2OG dioxygenase" evidence="4">
    <location>
        <begin position="474"/>
        <end position="573"/>
    </location>
</feature>
<dbReference type="PANTHER" id="PTHR11061">
    <property type="entry name" value="RNA M5U METHYLTRANSFERASE"/>
    <property type="match status" value="1"/>
</dbReference>
<dbReference type="Pfam" id="PF05958">
    <property type="entry name" value="tRNA_U5-meth_tr"/>
    <property type="match status" value="1"/>
</dbReference>
<organism evidence="5">
    <name type="scientific">viral metagenome</name>
    <dbReference type="NCBI Taxonomy" id="1070528"/>
    <lineage>
        <taxon>unclassified sequences</taxon>
        <taxon>metagenomes</taxon>
        <taxon>organismal metagenomes</taxon>
    </lineage>
</organism>
<dbReference type="InterPro" id="IPR005123">
    <property type="entry name" value="Oxoglu/Fe-dep_dioxygenase_dom"/>
</dbReference>
<keyword evidence="1" id="KW-0489">Methyltransferase</keyword>
<evidence type="ECO:0000259" key="4">
    <source>
        <dbReference type="PROSITE" id="PS51471"/>
    </source>
</evidence>
<dbReference type="InterPro" id="IPR030390">
    <property type="entry name" value="MeTrfase_TrmA_AS"/>
</dbReference>
<dbReference type="AlphaFoldDB" id="A0A6C0GZZ1"/>
<evidence type="ECO:0000256" key="2">
    <source>
        <dbReference type="ARBA" id="ARBA00022679"/>
    </source>
</evidence>
<dbReference type="SUPFAM" id="SSF51197">
    <property type="entry name" value="Clavaminate synthase-like"/>
    <property type="match status" value="1"/>
</dbReference>
<dbReference type="InterPro" id="IPR010280">
    <property type="entry name" value="U5_MeTrfase_fam"/>
</dbReference>
<dbReference type="PROSITE" id="PS01230">
    <property type="entry name" value="TRMA_1"/>
    <property type="match status" value="1"/>
</dbReference>
<dbReference type="GO" id="GO:0032259">
    <property type="term" value="P:methylation"/>
    <property type="evidence" value="ECO:0007669"/>
    <property type="project" value="UniProtKB-KW"/>
</dbReference>
<dbReference type="Pfam" id="PF13532">
    <property type="entry name" value="2OG-FeII_Oxy_2"/>
    <property type="match status" value="1"/>
</dbReference>